<dbReference type="EMBL" id="FXSZ01000002">
    <property type="protein sequence ID" value="SMO43551.1"/>
    <property type="molecule type" value="Genomic_DNA"/>
</dbReference>
<accession>A0A521B959</accession>
<organism evidence="4 5">
    <name type="scientific">Solitalea koreensis</name>
    <dbReference type="NCBI Taxonomy" id="543615"/>
    <lineage>
        <taxon>Bacteria</taxon>
        <taxon>Pseudomonadati</taxon>
        <taxon>Bacteroidota</taxon>
        <taxon>Sphingobacteriia</taxon>
        <taxon>Sphingobacteriales</taxon>
        <taxon>Sphingobacteriaceae</taxon>
        <taxon>Solitalea</taxon>
    </lineage>
</organism>
<dbReference type="Pfam" id="PF00884">
    <property type="entry name" value="Sulfatase"/>
    <property type="match status" value="1"/>
</dbReference>
<dbReference type="AlphaFoldDB" id="A0A521B959"/>
<dbReference type="Gene3D" id="3.30.1120.10">
    <property type="match status" value="1"/>
</dbReference>
<gene>
    <name evidence="4" type="ORF">SAMN06265350_10210</name>
</gene>
<dbReference type="PANTHER" id="PTHR42693:SF53">
    <property type="entry name" value="ENDO-4-O-SULFATASE"/>
    <property type="match status" value="1"/>
</dbReference>
<keyword evidence="2" id="KW-0378">Hydrolase</keyword>
<feature type="domain" description="Sulfatase N-terminal" evidence="3">
    <location>
        <begin position="38"/>
        <end position="354"/>
    </location>
</feature>
<dbReference type="RefSeq" id="WP_142601403.1">
    <property type="nucleotide sequence ID" value="NZ_FXSZ01000002.1"/>
</dbReference>
<name>A0A521B959_9SPHI</name>
<evidence type="ECO:0000256" key="1">
    <source>
        <dbReference type="ARBA" id="ARBA00008779"/>
    </source>
</evidence>
<dbReference type="Gene3D" id="3.40.720.10">
    <property type="entry name" value="Alkaline Phosphatase, subunit A"/>
    <property type="match status" value="1"/>
</dbReference>
<dbReference type="CDD" id="cd16026">
    <property type="entry name" value="GALNS_like"/>
    <property type="match status" value="1"/>
</dbReference>
<protein>
    <submittedName>
        <fullName evidence="4">Arylsulfatase</fullName>
    </submittedName>
</protein>
<proteinExistence type="inferred from homology"/>
<dbReference type="Proteomes" id="UP000315971">
    <property type="component" value="Unassembled WGS sequence"/>
</dbReference>
<sequence length="501" mass="55526">MRKIGSYLRPFIFLIAIIVLSSAGRKEQITVQPPVKTPNVILILMDDMGYGDLECYGGFPYHTPNINKLAAEGMRFTNFYVAQATCSASRSAILTGCYPNRIGIDGALSPISEIALNPDEQTIASLLKDKGYKTGMLGKWHLGQRPPFLPLHYGFDEFTGLPYSHDYWPVNYDGNPSTDMKGKARWPVLRLLEGDTPGKEIKTLDDAATLTSLYTNKAVDFINRNKKNPFFLYLAHAMPHVPLAASAKFKGKSNEGLFGDVMQEIDWSIGEIMKALDANGLSNNTIVIFTSDNGPWLTFGNHAGSTGGFREGKGTAWEGGVRVPFIIRWPSQINSGTICNNMVASMDLLPTIINSCGAKQPVKKIDGVDITPLLKQVPAANPRDEFVYYYDRCSLKGIRKGQWVLTFPCMSQTYKKVTAIGHDGWPGKYASDSVRLGLYDLRTDPGETLDVKDKYPEIVKQLSVIADRYRNEIGDDLTKIKGTEIRPAAKVTEFQKSPNKE</sequence>
<dbReference type="SUPFAM" id="SSF53649">
    <property type="entry name" value="Alkaline phosphatase-like"/>
    <property type="match status" value="1"/>
</dbReference>
<reference evidence="4 5" key="1">
    <citation type="submission" date="2017-05" db="EMBL/GenBank/DDBJ databases">
        <authorList>
            <person name="Varghese N."/>
            <person name="Submissions S."/>
        </authorList>
    </citation>
    <scope>NUCLEOTIDE SEQUENCE [LARGE SCALE GENOMIC DNA]</scope>
    <source>
        <strain evidence="4 5">DSM 21342</strain>
    </source>
</reference>
<dbReference type="GO" id="GO:0004065">
    <property type="term" value="F:arylsulfatase activity"/>
    <property type="evidence" value="ECO:0007669"/>
    <property type="project" value="TreeGrafter"/>
</dbReference>
<dbReference type="InterPro" id="IPR050738">
    <property type="entry name" value="Sulfatase"/>
</dbReference>
<evidence type="ECO:0000313" key="4">
    <source>
        <dbReference type="EMBL" id="SMO43551.1"/>
    </source>
</evidence>
<evidence type="ECO:0000256" key="2">
    <source>
        <dbReference type="ARBA" id="ARBA00022801"/>
    </source>
</evidence>
<dbReference type="OrthoDB" id="9764377at2"/>
<comment type="similarity">
    <text evidence="1">Belongs to the sulfatase family.</text>
</comment>
<keyword evidence="5" id="KW-1185">Reference proteome</keyword>
<dbReference type="InterPro" id="IPR000917">
    <property type="entry name" value="Sulfatase_N"/>
</dbReference>
<evidence type="ECO:0000313" key="5">
    <source>
        <dbReference type="Proteomes" id="UP000315971"/>
    </source>
</evidence>
<dbReference type="PANTHER" id="PTHR42693">
    <property type="entry name" value="ARYLSULFATASE FAMILY MEMBER"/>
    <property type="match status" value="1"/>
</dbReference>
<dbReference type="InterPro" id="IPR017850">
    <property type="entry name" value="Alkaline_phosphatase_core_sf"/>
</dbReference>
<evidence type="ECO:0000259" key="3">
    <source>
        <dbReference type="Pfam" id="PF00884"/>
    </source>
</evidence>